<dbReference type="STRING" id="694573.A0A194VFQ9"/>
<dbReference type="AlphaFoldDB" id="A0A194VFQ9"/>
<feature type="compositionally biased region" description="Polar residues" evidence="1">
    <location>
        <begin position="269"/>
        <end position="298"/>
    </location>
</feature>
<sequence length="390" mass="39380">MSSELPGSFPSEDVVLKQTEGGSAYAPTSSTTAAGQSTETGTYTASTEAATSNPTNPSDITEDDAALAAKDAAMPVARDAAVAARDAAAPAANAASETVSSAAGYTRDSAVDLADTARANAPSIIPGTGNSATPTHNTNTGFSSDETSSGIPTEVRDSIVKSGQAPEAAADRQAVQDKSRMEDELLASVTTSQAGPGDATRNPFSNQQASTGTQAFGTQAFGASSGTGSEANRPSLYSQDTGSYQTPGTVVVLGTDTERAFPLGGHSEPTPTSVPDFNETPAVTTGLESRQTTETSTGTGRGFDYAHDSGATSRTEDVGSAFGSTEERIPTSSSATQIHDDVPASGVSTSRQEEPIQDKVAVRESEEPTVGSGPGAYQTLSSGTPSGVRV</sequence>
<feature type="compositionally biased region" description="Polar residues" evidence="1">
    <location>
        <begin position="36"/>
        <end position="59"/>
    </location>
</feature>
<feature type="region of interest" description="Disordered" evidence="1">
    <location>
        <begin position="1"/>
        <end position="63"/>
    </location>
</feature>
<dbReference type="EMBL" id="KN714836">
    <property type="protein sequence ID" value="KUI62840.1"/>
    <property type="molecule type" value="Genomic_DNA"/>
</dbReference>
<organism evidence="2 3">
    <name type="scientific">Cytospora mali</name>
    <name type="common">Apple Valsa canker fungus</name>
    <name type="synonym">Valsa mali</name>
    <dbReference type="NCBI Taxonomy" id="578113"/>
    <lineage>
        <taxon>Eukaryota</taxon>
        <taxon>Fungi</taxon>
        <taxon>Dikarya</taxon>
        <taxon>Ascomycota</taxon>
        <taxon>Pezizomycotina</taxon>
        <taxon>Sordariomycetes</taxon>
        <taxon>Sordariomycetidae</taxon>
        <taxon>Diaporthales</taxon>
        <taxon>Cytosporaceae</taxon>
        <taxon>Cytospora</taxon>
    </lineage>
</organism>
<feature type="compositionally biased region" description="Polar residues" evidence="1">
    <location>
        <begin position="378"/>
        <end position="390"/>
    </location>
</feature>
<feature type="compositionally biased region" description="Basic and acidic residues" evidence="1">
    <location>
        <begin position="351"/>
        <end position="366"/>
    </location>
</feature>
<name>A0A194VFQ9_CYTMA</name>
<evidence type="ECO:0000256" key="1">
    <source>
        <dbReference type="SAM" id="MobiDB-lite"/>
    </source>
</evidence>
<feature type="compositionally biased region" description="Low complexity" evidence="1">
    <location>
        <begin position="21"/>
        <end position="35"/>
    </location>
</feature>
<keyword evidence="3" id="KW-1185">Reference proteome</keyword>
<gene>
    <name evidence="2" type="ORF">VP1G_09968</name>
</gene>
<evidence type="ECO:0000313" key="3">
    <source>
        <dbReference type="Proteomes" id="UP000078576"/>
    </source>
</evidence>
<feature type="region of interest" description="Disordered" evidence="1">
    <location>
        <begin position="82"/>
        <end position="104"/>
    </location>
</feature>
<protein>
    <submittedName>
        <fullName evidence="2">Uncharacterized protein</fullName>
    </submittedName>
</protein>
<accession>A0A194VFQ9</accession>
<proteinExistence type="predicted"/>
<feature type="compositionally biased region" description="Polar residues" evidence="1">
    <location>
        <begin position="128"/>
        <end position="151"/>
    </location>
</feature>
<feature type="compositionally biased region" description="Low complexity" evidence="1">
    <location>
        <begin position="82"/>
        <end position="95"/>
    </location>
</feature>
<feature type="region of interest" description="Disordered" evidence="1">
    <location>
        <begin position="117"/>
        <end position="390"/>
    </location>
</feature>
<feature type="compositionally biased region" description="Polar residues" evidence="1">
    <location>
        <begin position="202"/>
        <end position="248"/>
    </location>
</feature>
<dbReference type="OrthoDB" id="5236813at2759"/>
<feature type="compositionally biased region" description="Basic and acidic residues" evidence="1">
    <location>
        <begin position="174"/>
        <end position="183"/>
    </location>
</feature>
<evidence type="ECO:0000313" key="2">
    <source>
        <dbReference type="EMBL" id="KUI62840.1"/>
    </source>
</evidence>
<reference evidence="3" key="1">
    <citation type="submission" date="2014-12" db="EMBL/GenBank/DDBJ databases">
        <title>Genome Sequence of Valsa Canker Pathogens Uncovers a Specific Adaption of Colonization on Woody Bark.</title>
        <authorList>
            <person name="Yin Z."/>
            <person name="Liu H."/>
            <person name="Gao X."/>
            <person name="Li Z."/>
            <person name="Song N."/>
            <person name="Ke X."/>
            <person name="Dai Q."/>
            <person name="Wu Y."/>
            <person name="Sun Y."/>
            <person name="Xu J.-R."/>
            <person name="Kang Z.K."/>
            <person name="Wang L."/>
            <person name="Huang L."/>
        </authorList>
    </citation>
    <scope>NUCLEOTIDE SEQUENCE [LARGE SCALE GENOMIC DNA]</scope>
    <source>
        <strain evidence="3">SXYL134</strain>
    </source>
</reference>
<dbReference type="Proteomes" id="UP000078576">
    <property type="component" value="Unassembled WGS sequence"/>
</dbReference>